<dbReference type="Gene3D" id="2.160.10.10">
    <property type="entry name" value="Hexapeptide repeat proteins"/>
    <property type="match status" value="1"/>
</dbReference>
<dbReference type="InterPro" id="IPR032533">
    <property type="entry name" value="DUF4954"/>
</dbReference>
<proteinExistence type="predicted"/>
<feature type="domain" description="DUF4954" evidence="2">
    <location>
        <begin position="71"/>
        <end position="492"/>
    </location>
</feature>
<name>A0A7S1ZNP7_9STRA</name>
<sequence>MNETENNNDEQEASSSWLKPFASSRQQREEKIHRTSSLYSAATACASSSIPIQWKDTATVTGSDDLWWQLRPLTSKEIQILEGNKCRCRCNDWSKVTLLYRRQREAINSQMMDWSNVLENIISDSTLDGYVVIGVSPPPSHDDIKESRGEIKGIHKNGMIYNCILEPDCVLYDNTIVSYAHIHSNASILHCGVLSFANDGSSDWTDEISITLGAESGGGRSIKAQVENTLIDICHKLHMSSTTPKPTKAPHGVLTIPMNIISSNSYIRSTPTLQCIYLSSGSYINSATSVSHSILLPHSSISNSSTVSHTFLQWNASISSSSFVEESLLMEHSHIGPSSSIISNAILGPDVHVSAGEVHASLLGPNTNAHHQSLIIGLLWPLGRGNVGYGSNIGSNHTGRLPDQENAVGEGIFWGLSCIIKYPLDLTYSPYSIVAAGAALDPQRIAMPFSLILSSTSEVGKNEIIPGWLLQSSPYTIVRSETKFQQRRKAKRHSFYTGWKIIRPSVVNLCYMARQNLLMKHAGENDKTLPKKVSGIGRNSLTERSQLMGIKAYTDMIQRYALRGLLDQTKSLVVSGDGDSDVSVKVDAWLSREFFSFPGNEEIKRCIESGNDVLLNTSSRMSNASWPVLPWEEEIQKVDDLWHHQRFIIQKELSSLLQKHLSIPSNPSSATSVAKEDQIDGRSSPFLLKVLLSKLVQLETDFAARVYKSKHRDDIRGKNTVPGYEKYHVGASDDPVIVAVQKEAKRVEKDVVDVLRIFSMSLDEYDDKSGEMGRSRSRL</sequence>
<evidence type="ECO:0000256" key="1">
    <source>
        <dbReference type="SAM" id="MobiDB-lite"/>
    </source>
</evidence>
<evidence type="ECO:0000313" key="3">
    <source>
        <dbReference type="EMBL" id="CAD9343787.1"/>
    </source>
</evidence>
<gene>
    <name evidence="3" type="ORF">DBRI1063_LOCUS18017</name>
</gene>
<feature type="compositionally biased region" description="Acidic residues" evidence="1">
    <location>
        <begin position="1"/>
        <end position="12"/>
    </location>
</feature>
<dbReference type="SUPFAM" id="SSF51161">
    <property type="entry name" value="Trimeric LpxA-like enzymes"/>
    <property type="match status" value="1"/>
</dbReference>
<dbReference type="AlphaFoldDB" id="A0A7S1ZNP7"/>
<dbReference type="EMBL" id="HBGN01027888">
    <property type="protein sequence ID" value="CAD9343787.1"/>
    <property type="molecule type" value="Transcribed_RNA"/>
</dbReference>
<feature type="region of interest" description="Disordered" evidence="1">
    <location>
        <begin position="1"/>
        <end position="20"/>
    </location>
</feature>
<reference evidence="3" key="1">
    <citation type="submission" date="2021-01" db="EMBL/GenBank/DDBJ databases">
        <authorList>
            <person name="Corre E."/>
            <person name="Pelletier E."/>
            <person name="Niang G."/>
            <person name="Scheremetjew M."/>
            <person name="Finn R."/>
            <person name="Kale V."/>
            <person name="Holt S."/>
            <person name="Cochrane G."/>
            <person name="Meng A."/>
            <person name="Brown T."/>
            <person name="Cohen L."/>
        </authorList>
    </citation>
    <scope>NUCLEOTIDE SEQUENCE</scope>
    <source>
        <strain evidence="3">Pop2</strain>
    </source>
</reference>
<dbReference type="Pfam" id="PF16314">
    <property type="entry name" value="DUF4954"/>
    <property type="match status" value="1"/>
</dbReference>
<organism evidence="3">
    <name type="scientific">Ditylum brightwellii</name>
    <dbReference type="NCBI Taxonomy" id="49249"/>
    <lineage>
        <taxon>Eukaryota</taxon>
        <taxon>Sar</taxon>
        <taxon>Stramenopiles</taxon>
        <taxon>Ochrophyta</taxon>
        <taxon>Bacillariophyta</taxon>
        <taxon>Mediophyceae</taxon>
        <taxon>Lithodesmiophycidae</taxon>
        <taxon>Lithodesmiales</taxon>
        <taxon>Lithodesmiaceae</taxon>
        <taxon>Ditylum</taxon>
    </lineage>
</organism>
<dbReference type="InterPro" id="IPR011004">
    <property type="entry name" value="Trimer_LpxA-like_sf"/>
</dbReference>
<protein>
    <recommendedName>
        <fullName evidence="2">DUF4954 domain-containing protein</fullName>
    </recommendedName>
</protein>
<accession>A0A7S1ZNP7</accession>
<evidence type="ECO:0000259" key="2">
    <source>
        <dbReference type="Pfam" id="PF16314"/>
    </source>
</evidence>